<sequence length="142" mass="15753">MQQVALISAVFAIANEVKLEAIQLVDCRGAGSPWPDSLAKTRCDALQQSFINRRHCETAQLVKQSSKILLLLLPKLKWHPDQQIFTVFANANGMKQSDTFVVITIAGSPRIIPGCRRLRLLAITSFAMTGKIRESCSCLQQK</sequence>
<organism evidence="1 2">
    <name type="scientific">Nitrosomonas europaea (strain ATCC 19718 / CIP 103999 / KCTC 2705 / NBRC 14298)</name>
    <dbReference type="NCBI Taxonomy" id="228410"/>
    <lineage>
        <taxon>Bacteria</taxon>
        <taxon>Pseudomonadati</taxon>
        <taxon>Pseudomonadota</taxon>
        <taxon>Betaproteobacteria</taxon>
        <taxon>Nitrosomonadales</taxon>
        <taxon>Nitrosomonadaceae</taxon>
        <taxon>Nitrosomonas</taxon>
    </lineage>
</organism>
<dbReference type="AlphaFoldDB" id="Q82X20"/>
<evidence type="ECO:0000313" key="2">
    <source>
        <dbReference type="Proteomes" id="UP000001416"/>
    </source>
</evidence>
<gene>
    <name evidence="1" type="ordered locus">NE0480</name>
</gene>
<dbReference type="STRING" id="228410.NE0480"/>
<dbReference type="RefSeq" id="WP_011111111.1">
    <property type="nucleotide sequence ID" value="NC_004757.1"/>
</dbReference>
<keyword evidence="2" id="KW-1185">Reference proteome</keyword>
<evidence type="ECO:0000313" key="1">
    <source>
        <dbReference type="EMBL" id="CAD84391.1"/>
    </source>
</evidence>
<dbReference type="HOGENOM" id="CLU_1813778_0_0_4"/>
<accession>Q82X20</accession>
<name>Q82X20_NITEU</name>
<dbReference type="KEGG" id="neu:NE0480"/>
<proteinExistence type="predicted"/>
<dbReference type="Proteomes" id="UP000001416">
    <property type="component" value="Chromosome"/>
</dbReference>
<protein>
    <submittedName>
        <fullName evidence="1">Uncharacterized protein</fullName>
    </submittedName>
</protein>
<dbReference type="GeneID" id="87103687"/>
<reference evidence="1 2" key="1">
    <citation type="journal article" date="2003" name="J. Bacteriol.">
        <title>Complete genome sequence of the ammonia-oxidizing bacterium and obligate chemolithoautotroph Nitrosomonas europaea.</title>
        <authorList>
            <person name="Chain P."/>
            <person name="Lamerdin J."/>
            <person name="Larimer F."/>
            <person name="Regala W."/>
            <person name="Land M."/>
            <person name="Hauser L."/>
            <person name="Hooper A."/>
            <person name="Klotz M."/>
            <person name="Norton J."/>
            <person name="Sayavedra-Soto L."/>
            <person name="Arciero D."/>
            <person name="Hommes N."/>
            <person name="Whittaker M."/>
            <person name="Arp D."/>
        </authorList>
    </citation>
    <scope>NUCLEOTIDE SEQUENCE [LARGE SCALE GENOMIC DNA]</scope>
    <source>
        <strain evidence="2">ATCC 19718 / CIP 103999 / KCTC 2705 / NBRC 14298</strain>
    </source>
</reference>
<dbReference type="EMBL" id="AL954747">
    <property type="protein sequence ID" value="CAD84391.1"/>
    <property type="molecule type" value="Genomic_DNA"/>
</dbReference>